<dbReference type="AlphaFoldDB" id="A0A226DD57"/>
<organism evidence="2 3">
    <name type="scientific">Folsomia candida</name>
    <name type="common">Springtail</name>
    <dbReference type="NCBI Taxonomy" id="158441"/>
    <lineage>
        <taxon>Eukaryota</taxon>
        <taxon>Metazoa</taxon>
        <taxon>Ecdysozoa</taxon>
        <taxon>Arthropoda</taxon>
        <taxon>Hexapoda</taxon>
        <taxon>Collembola</taxon>
        <taxon>Entomobryomorpha</taxon>
        <taxon>Isotomoidea</taxon>
        <taxon>Isotomidae</taxon>
        <taxon>Proisotominae</taxon>
        <taxon>Folsomia</taxon>
    </lineage>
</organism>
<dbReference type="EMBL" id="LNIX01000022">
    <property type="protein sequence ID" value="OXA43462.1"/>
    <property type="molecule type" value="Genomic_DNA"/>
</dbReference>
<accession>A0A226DD57</accession>
<sequence>MKKASFVVKEEKKVSRSFQDNNKNLLQMVRSRTVFFPTNIEDISINAPKNSLFNFNFGSNKRKMVSPKLELGDHDQNRSEEEYSDSGENTTLKIKKLRSRVVLATVSLSHRVKNRKYEPLTTSSKFSMKKDPSSFAPQQKNALKKEKFTQPRSRSPSPTYHKAIRPVDVTKSSRMSLPSSTSSSIVQVGGKDDEEESISRCLAPIRRRMPSRNIDPDDENMASFFDNKFEARVDEAEFIKFMNSDNPEDDDIRASLINYPADVKQLFGSGTRFRQSHPGVGLAPLGVYGNTITGYINIAPKASKPFSISKNAQIICWVLKGAVVVRSTKYEVIDGIISYLVGESVTTGGCIVVQPYTPYMLENNDPDRETVIGWVMNYLN</sequence>
<feature type="compositionally biased region" description="Basic and acidic residues" evidence="1">
    <location>
        <begin position="70"/>
        <end position="81"/>
    </location>
</feature>
<feature type="region of interest" description="Disordered" evidence="1">
    <location>
        <begin position="120"/>
        <end position="198"/>
    </location>
</feature>
<keyword evidence="3" id="KW-1185">Reference proteome</keyword>
<evidence type="ECO:0000313" key="2">
    <source>
        <dbReference type="EMBL" id="OXA43462.1"/>
    </source>
</evidence>
<protein>
    <submittedName>
        <fullName evidence="2">Uncharacterized protein</fullName>
    </submittedName>
</protein>
<evidence type="ECO:0000256" key="1">
    <source>
        <dbReference type="SAM" id="MobiDB-lite"/>
    </source>
</evidence>
<evidence type="ECO:0000313" key="3">
    <source>
        <dbReference type="Proteomes" id="UP000198287"/>
    </source>
</evidence>
<dbReference type="Proteomes" id="UP000198287">
    <property type="component" value="Unassembled WGS sequence"/>
</dbReference>
<comment type="caution">
    <text evidence="2">The sequence shown here is derived from an EMBL/GenBank/DDBJ whole genome shotgun (WGS) entry which is preliminary data.</text>
</comment>
<gene>
    <name evidence="2" type="ORF">Fcan01_21729</name>
</gene>
<proteinExistence type="predicted"/>
<name>A0A226DD57_FOLCA</name>
<feature type="region of interest" description="Disordered" evidence="1">
    <location>
        <begin position="67"/>
        <end position="88"/>
    </location>
</feature>
<reference evidence="2 3" key="1">
    <citation type="submission" date="2015-12" db="EMBL/GenBank/DDBJ databases">
        <title>The genome of Folsomia candida.</title>
        <authorList>
            <person name="Faddeeva A."/>
            <person name="Derks M.F."/>
            <person name="Anvar Y."/>
            <person name="Smit S."/>
            <person name="Van Straalen N."/>
            <person name="Roelofs D."/>
        </authorList>
    </citation>
    <scope>NUCLEOTIDE SEQUENCE [LARGE SCALE GENOMIC DNA]</scope>
    <source>
        <strain evidence="2 3">VU population</strain>
        <tissue evidence="2">Whole body</tissue>
    </source>
</reference>
<feature type="compositionally biased region" description="Low complexity" evidence="1">
    <location>
        <begin position="172"/>
        <end position="184"/>
    </location>
</feature>